<evidence type="ECO:0000313" key="3">
    <source>
        <dbReference type="EMBL" id="SEL08980.1"/>
    </source>
</evidence>
<dbReference type="Gene3D" id="3.50.50.60">
    <property type="entry name" value="FAD/NAD(P)-binding domain"/>
    <property type="match status" value="1"/>
</dbReference>
<evidence type="ECO:0000256" key="1">
    <source>
        <dbReference type="ARBA" id="ARBA00023002"/>
    </source>
</evidence>
<organism evidence="3 4">
    <name type="scientific">Bosea lupini</name>
    <dbReference type="NCBI Taxonomy" id="1036779"/>
    <lineage>
        <taxon>Bacteria</taxon>
        <taxon>Pseudomonadati</taxon>
        <taxon>Pseudomonadota</taxon>
        <taxon>Alphaproteobacteria</taxon>
        <taxon>Hyphomicrobiales</taxon>
        <taxon>Boseaceae</taxon>
        <taxon>Bosea</taxon>
    </lineage>
</organism>
<feature type="domain" description="FAD dependent oxidoreductase" evidence="2">
    <location>
        <begin position="7"/>
        <end position="341"/>
    </location>
</feature>
<name>A0A1H7MCB8_9HYPH</name>
<dbReference type="OrthoDB" id="6949587at2"/>
<reference evidence="4" key="1">
    <citation type="submission" date="2016-10" db="EMBL/GenBank/DDBJ databases">
        <authorList>
            <person name="Varghese N."/>
            <person name="Submissions S."/>
        </authorList>
    </citation>
    <scope>NUCLEOTIDE SEQUENCE [LARGE SCALE GENOMIC DNA]</scope>
    <source>
        <strain evidence="4">LMG 26383,CCUG 61248,R- 45681</strain>
    </source>
</reference>
<dbReference type="Proteomes" id="UP000199664">
    <property type="component" value="Unassembled WGS sequence"/>
</dbReference>
<dbReference type="GO" id="GO:0016491">
    <property type="term" value="F:oxidoreductase activity"/>
    <property type="evidence" value="ECO:0007669"/>
    <property type="project" value="UniProtKB-KW"/>
</dbReference>
<protein>
    <submittedName>
        <fullName evidence="3">Glycine/D-amino acid oxidase</fullName>
    </submittedName>
</protein>
<keyword evidence="4" id="KW-1185">Reference proteome</keyword>
<dbReference type="STRING" id="1036779.SAMN04515666_102811"/>
<evidence type="ECO:0000313" key="4">
    <source>
        <dbReference type="Proteomes" id="UP000199664"/>
    </source>
</evidence>
<dbReference type="PANTHER" id="PTHR13847:SF287">
    <property type="entry name" value="FAD-DEPENDENT OXIDOREDUCTASE DOMAIN-CONTAINING PROTEIN 1"/>
    <property type="match status" value="1"/>
</dbReference>
<sequence>MAAGTEIAIVGGGLVGAAIGLGLVRGGASVALYDEGDIAHRAARGNLGNVWVQGKGLASPPYAELTRRAALAWRGFAAALTDETGIDLRFRQDGAFFCCFSPEELDKRAGQLEATEARSQIPSGYARVGLSDMRADFPMLGDDVAGATFCKLDGMVDPLRLLRALLAAFQKRGGRYLPRARVESIAPDAGGFHIASAAGVGHADRIVLAAGLGNARLAPQLGLEAPVRPARGQILITEKLRPFMPRGISFIRQTADGGLICGESSEEAGFEEATTRNVLQDTARRATTVFPFLRDVRAVRAWGALRVMSPDGQPIYQHSTDYPQAFLTSVHSGVTLAPFHAGPLAGAIAAGALPDDIAMPFSPARFHVQATRAA</sequence>
<dbReference type="EMBL" id="FOAN01000002">
    <property type="protein sequence ID" value="SEL08980.1"/>
    <property type="molecule type" value="Genomic_DNA"/>
</dbReference>
<dbReference type="GO" id="GO:0005737">
    <property type="term" value="C:cytoplasm"/>
    <property type="evidence" value="ECO:0007669"/>
    <property type="project" value="TreeGrafter"/>
</dbReference>
<dbReference type="Pfam" id="PF01266">
    <property type="entry name" value="DAO"/>
    <property type="match status" value="1"/>
</dbReference>
<gene>
    <name evidence="3" type="ORF">SAMN04515666_102811</name>
</gene>
<keyword evidence="1" id="KW-0560">Oxidoreductase</keyword>
<dbReference type="Gene3D" id="3.30.9.10">
    <property type="entry name" value="D-Amino Acid Oxidase, subunit A, domain 2"/>
    <property type="match status" value="1"/>
</dbReference>
<accession>A0A1H7MCB8</accession>
<dbReference type="InterPro" id="IPR006076">
    <property type="entry name" value="FAD-dep_OxRdtase"/>
</dbReference>
<dbReference type="RefSeq" id="WP_091832238.1">
    <property type="nucleotide sequence ID" value="NZ_FOAN01000002.1"/>
</dbReference>
<dbReference type="AlphaFoldDB" id="A0A1H7MCB8"/>
<dbReference type="SUPFAM" id="SSF54373">
    <property type="entry name" value="FAD-linked reductases, C-terminal domain"/>
    <property type="match status" value="1"/>
</dbReference>
<dbReference type="SUPFAM" id="SSF51905">
    <property type="entry name" value="FAD/NAD(P)-binding domain"/>
    <property type="match status" value="1"/>
</dbReference>
<proteinExistence type="predicted"/>
<dbReference type="InterPro" id="IPR036188">
    <property type="entry name" value="FAD/NAD-bd_sf"/>
</dbReference>
<evidence type="ECO:0000259" key="2">
    <source>
        <dbReference type="Pfam" id="PF01266"/>
    </source>
</evidence>
<dbReference type="PANTHER" id="PTHR13847">
    <property type="entry name" value="SARCOSINE DEHYDROGENASE-RELATED"/>
    <property type="match status" value="1"/>
</dbReference>